<keyword evidence="1" id="KW-0805">Transcription regulation</keyword>
<dbReference type="InterPro" id="IPR046348">
    <property type="entry name" value="SIS_dom_sf"/>
</dbReference>
<organism evidence="6 7">
    <name type="scientific">Mesorhizobium helmanticense</name>
    <dbReference type="NCBI Taxonomy" id="1776423"/>
    <lineage>
        <taxon>Bacteria</taxon>
        <taxon>Pseudomonadati</taxon>
        <taxon>Pseudomonadota</taxon>
        <taxon>Alphaproteobacteria</taxon>
        <taxon>Hyphomicrobiales</taxon>
        <taxon>Phyllobacteriaceae</taxon>
        <taxon>Mesorhizobium</taxon>
    </lineage>
</organism>
<evidence type="ECO:0000313" key="6">
    <source>
        <dbReference type="EMBL" id="PTE11558.1"/>
    </source>
</evidence>
<dbReference type="InterPro" id="IPR036388">
    <property type="entry name" value="WH-like_DNA-bd_sf"/>
</dbReference>
<evidence type="ECO:0000313" key="7">
    <source>
        <dbReference type="Proteomes" id="UP000240259"/>
    </source>
</evidence>
<evidence type="ECO:0000256" key="2">
    <source>
        <dbReference type="ARBA" id="ARBA00023125"/>
    </source>
</evidence>
<dbReference type="PANTHER" id="PTHR30514">
    <property type="entry name" value="GLUCOKINASE"/>
    <property type="match status" value="1"/>
</dbReference>
<dbReference type="Pfam" id="PF01380">
    <property type="entry name" value="SIS"/>
    <property type="match status" value="1"/>
</dbReference>
<dbReference type="InterPro" id="IPR035472">
    <property type="entry name" value="RpiR-like_SIS"/>
</dbReference>
<dbReference type="PROSITE" id="PS51071">
    <property type="entry name" value="HTH_RPIR"/>
    <property type="match status" value="1"/>
</dbReference>
<evidence type="ECO:0000259" key="4">
    <source>
        <dbReference type="PROSITE" id="PS51071"/>
    </source>
</evidence>
<dbReference type="GO" id="GO:0003700">
    <property type="term" value="F:DNA-binding transcription factor activity"/>
    <property type="evidence" value="ECO:0007669"/>
    <property type="project" value="InterPro"/>
</dbReference>
<dbReference type="GO" id="GO:1901135">
    <property type="term" value="P:carbohydrate derivative metabolic process"/>
    <property type="evidence" value="ECO:0007669"/>
    <property type="project" value="InterPro"/>
</dbReference>
<accession>A0A2T4J149</accession>
<dbReference type="InterPro" id="IPR000281">
    <property type="entry name" value="HTH_RpiR"/>
</dbReference>
<dbReference type="Gene3D" id="3.40.50.10490">
    <property type="entry name" value="Glucose-6-phosphate isomerase like protein, domain 1"/>
    <property type="match status" value="1"/>
</dbReference>
<reference evidence="6 7" key="1">
    <citation type="submission" date="2018-03" db="EMBL/GenBank/DDBJ databases">
        <title>Genome sequence of the symbiotic type strain Mesorhizobium helmanticense CSLC115NT isolated from Lotus corniculatus nodules.</title>
        <authorList>
            <person name="Sannazzaro A.I."/>
            <person name="Torres Tejerizo G.A."/>
            <person name="Dip D."/>
            <person name="Caballero M."/>
            <person name="Pistorio M."/>
            <person name="Estrella M.J."/>
        </authorList>
    </citation>
    <scope>NUCLEOTIDE SEQUENCE [LARGE SCALE GENOMIC DNA]</scope>
    <source>
        <strain evidence="6 7">CSLC115N</strain>
    </source>
</reference>
<evidence type="ECO:0000256" key="1">
    <source>
        <dbReference type="ARBA" id="ARBA00023015"/>
    </source>
</evidence>
<dbReference type="PROSITE" id="PS51464">
    <property type="entry name" value="SIS"/>
    <property type="match status" value="1"/>
</dbReference>
<dbReference type="PANTHER" id="PTHR30514:SF18">
    <property type="entry name" value="RPIR-FAMILY TRANSCRIPTIONAL REGULATOR"/>
    <property type="match status" value="1"/>
</dbReference>
<dbReference type="InterPro" id="IPR009057">
    <property type="entry name" value="Homeodomain-like_sf"/>
</dbReference>
<dbReference type="EMBL" id="PZJX01000007">
    <property type="protein sequence ID" value="PTE11558.1"/>
    <property type="molecule type" value="Genomic_DNA"/>
</dbReference>
<dbReference type="Gene3D" id="1.10.10.10">
    <property type="entry name" value="Winged helix-like DNA-binding domain superfamily/Winged helix DNA-binding domain"/>
    <property type="match status" value="1"/>
</dbReference>
<dbReference type="AlphaFoldDB" id="A0A2T4J149"/>
<keyword evidence="2" id="KW-0238">DNA-binding</keyword>
<evidence type="ECO:0000256" key="3">
    <source>
        <dbReference type="ARBA" id="ARBA00023163"/>
    </source>
</evidence>
<dbReference type="Proteomes" id="UP000240259">
    <property type="component" value="Unassembled WGS sequence"/>
</dbReference>
<proteinExistence type="predicted"/>
<dbReference type="GO" id="GO:0003677">
    <property type="term" value="F:DNA binding"/>
    <property type="evidence" value="ECO:0007669"/>
    <property type="project" value="UniProtKB-KW"/>
</dbReference>
<dbReference type="GO" id="GO:0097367">
    <property type="term" value="F:carbohydrate derivative binding"/>
    <property type="evidence" value="ECO:0007669"/>
    <property type="project" value="InterPro"/>
</dbReference>
<comment type="caution">
    <text evidence="6">The sequence shown here is derived from an EMBL/GenBank/DDBJ whole genome shotgun (WGS) entry which is preliminary data.</text>
</comment>
<dbReference type="SUPFAM" id="SSF46689">
    <property type="entry name" value="Homeodomain-like"/>
    <property type="match status" value="1"/>
</dbReference>
<evidence type="ECO:0000259" key="5">
    <source>
        <dbReference type="PROSITE" id="PS51464"/>
    </source>
</evidence>
<keyword evidence="3" id="KW-0804">Transcription</keyword>
<keyword evidence="7" id="KW-1185">Reference proteome</keyword>
<dbReference type="CDD" id="cd05013">
    <property type="entry name" value="SIS_RpiR"/>
    <property type="match status" value="1"/>
</dbReference>
<dbReference type="RefSeq" id="WP_107648052.1">
    <property type="nucleotide sequence ID" value="NZ_PZJX01000007.1"/>
</dbReference>
<dbReference type="Pfam" id="PF01418">
    <property type="entry name" value="HTH_6"/>
    <property type="match status" value="1"/>
</dbReference>
<dbReference type="InterPro" id="IPR047640">
    <property type="entry name" value="RpiR-like"/>
</dbReference>
<protein>
    <submittedName>
        <fullName evidence="6">MurR/RpiR family transcriptional regulator</fullName>
    </submittedName>
</protein>
<dbReference type="OrthoDB" id="3574600at2"/>
<dbReference type="InterPro" id="IPR001347">
    <property type="entry name" value="SIS_dom"/>
</dbReference>
<dbReference type="SUPFAM" id="SSF53697">
    <property type="entry name" value="SIS domain"/>
    <property type="match status" value="1"/>
</dbReference>
<feature type="domain" description="SIS" evidence="5">
    <location>
        <begin position="124"/>
        <end position="267"/>
    </location>
</feature>
<feature type="domain" description="HTH rpiR-type" evidence="4">
    <location>
        <begin position="1"/>
        <end position="77"/>
    </location>
</feature>
<name>A0A2T4J149_9HYPH</name>
<sequence>MSIREELAHTTLVLTSAEAKIVQVLLADYPMSGLGTATRLAKAAGVSDPTVMRLMVKLGYGGFAAFQGKLLAEIESRLHSPLLMMEAKRPANSSDGTVNDYFHSVSDSLERTRTAVASQSYGRAAKMLLDCKGQVVLLGGRFSRHIASMLAGYLVQFRPGVHDIGSLAPTDFDLLIDLGKRDLLVVFDYRRYQSDVVNFARQARERGMGILLFTDPWLSPISEQADLTLIAAIEANSPFDTLATAVVQMETVVAHALETEGQRVRKRIEDIESIRRANGVTLDASDFAGAGPKKAAVGDPAKWAAPFVRGKHKST</sequence>
<gene>
    <name evidence="6" type="ORF">C9427_04895</name>
</gene>